<dbReference type="HOGENOM" id="CLU_1938997_0_0_1"/>
<feature type="signal peptide" evidence="1">
    <location>
        <begin position="1"/>
        <end position="25"/>
    </location>
</feature>
<dbReference type="InParanoid" id="A0A0C3NM00"/>
<proteinExistence type="predicted"/>
<evidence type="ECO:0000313" key="2">
    <source>
        <dbReference type="EMBL" id="KIN96318.1"/>
    </source>
</evidence>
<reference evidence="2 3" key="1">
    <citation type="submission" date="2014-04" db="EMBL/GenBank/DDBJ databases">
        <authorList>
            <consortium name="DOE Joint Genome Institute"/>
            <person name="Kuo A."/>
            <person name="Kohler A."/>
            <person name="Costa M.D."/>
            <person name="Nagy L.G."/>
            <person name="Floudas D."/>
            <person name="Copeland A."/>
            <person name="Barry K.W."/>
            <person name="Cichocki N."/>
            <person name="Veneault-Fourrey C."/>
            <person name="LaButti K."/>
            <person name="Lindquist E.A."/>
            <person name="Lipzen A."/>
            <person name="Lundell T."/>
            <person name="Morin E."/>
            <person name="Murat C."/>
            <person name="Sun H."/>
            <person name="Tunlid A."/>
            <person name="Henrissat B."/>
            <person name="Grigoriev I.V."/>
            <person name="Hibbett D.S."/>
            <person name="Martin F."/>
            <person name="Nordberg H.P."/>
            <person name="Cantor M.N."/>
            <person name="Hua S.X."/>
        </authorList>
    </citation>
    <scope>NUCLEOTIDE SEQUENCE [LARGE SCALE GENOMIC DNA]</scope>
    <source>
        <strain evidence="2 3">Marx 270</strain>
    </source>
</reference>
<protein>
    <recommendedName>
        <fullName evidence="4">Secreted protein</fullName>
    </recommendedName>
</protein>
<sequence length="130" mass="14600">MSHLTSLSLAIAPLLWWLHISEVMCRMPYQHGHGYMVGDDGKVGVLLCPCDDLTEFVVWWLTYTPDLHTVQLPPHREAYTGQVIIVIRQEFLLSCALGVAQTQGSDTTNVHWQCTMVINCICEVIWACGA</sequence>
<gene>
    <name evidence="2" type="ORF">M404DRAFT_1006828</name>
</gene>
<keyword evidence="1" id="KW-0732">Signal</keyword>
<reference evidence="3" key="2">
    <citation type="submission" date="2015-01" db="EMBL/GenBank/DDBJ databases">
        <title>Evolutionary Origins and Diversification of the Mycorrhizal Mutualists.</title>
        <authorList>
            <consortium name="DOE Joint Genome Institute"/>
            <consortium name="Mycorrhizal Genomics Consortium"/>
            <person name="Kohler A."/>
            <person name="Kuo A."/>
            <person name="Nagy L.G."/>
            <person name="Floudas D."/>
            <person name="Copeland A."/>
            <person name="Barry K.W."/>
            <person name="Cichocki N."/>
            <person name="Veneault-Fourrey C."/>
            <person name="LaButti K."/>
            <person name="Lindquist E.A."/>
            <person name="Lipzen A."/>
            <person name="Lundell T."/>
            <person name="Morin E."/>
            <person name="Murat C."/>
            <person name="Riley R."/>
            <person name="Ohm R."/>
            <person name="Sun H."/>
            <person name="Tunlid A."/>
            <person name="Henrissat B."/>
            <person name="Grigoriev I.V."/>
            <person name="Hibbett D.S."/>
            <person name="Martin F."/>
        </authorList>
    </citation>
    <scope>NUCLEOTIDE SEQUENCE [LARGE SCALE GENOMIC DNA]</scope>
    <source>
        <strain evidence="3">Marx 270</strain>
    </source>
</reference>
<evidence type="ECO:0000313" key="3">
    <source>
        <dbReference type="Proteomes" id="UP000054217"/>
    </source>
</evidence>
<keyword evidence="3" id="KW-1185">Reference proteome</keyword>
<organism evidence="2 3">
    <name type="scientific">Pisolithus tinctorius Marx 270</name>
    <dbReference type="NCBI Taxonomy" id="870435"/>
    <lineage>
        <taxon>Eukaryota</taxon>
        <taxon>Fungi</taxon>
        <taxon>Dikarya</taxon>
        <taxon>Basidiomycota</taxon>
        <taxon>Agaricomycotina</taxon>
        <taxon>Agaricomycetes</taxon>
        <taxon>Agaricomycetidae</taxon>
        <taxon>Boletales</taxon>
        <taxon>Sclerodermatineae</taxon>
        <taxon>Pisolithaceae</taxon>
        <taxon>Pisolithus</taxon>
    </lineage>
</organism>
<dbReference type="AlphaFoldDB" id="A0A0C3NM00"/>
<name>A0A0C3NM00_PISTI</name>
<dbReference type="EMBL" id="KN832049">
    <property type="protein sequence ID" value="KIN96318.1"/>
    <property type="molecule type" value="Genomic_DNA"/>
</dbReference>
<evidence type="ECO:0000256" key="1">
    <source>
        <dbReference type="SAM" id="SignalP"/>
    </source>
</evidence>
<feature type="chain" id="PRO_5002180253" description="Secreted protein" evidence="1">
    <location>
        <begin position="26"/>
        <end position="130"/>
    </location>
</feature>
<evidence type="ECO:0008006" key="4">
    <source>
        <dbReference type="Google" id="ProtNLM"/>
    </source>
</evidence>
<dbReference type="Proteomes" id="UP000054217">
    <property type="component" value="Unassembled WGS sequence"/>
</dbReference>
<accession>A0A0C3NM00</accession>